<feature type="transmembrane region" description="Helical" evidence="1">
    <location>
        <begin position="169"/>
        <end position="190"/>
    </location>
</feature>
<dbReference type="OrthoDB" id="5495463at2"/>
<organism evidence="2 3">
    <name type="scientific">Thermomonospora echinospora</name>
    <dbReference type="NCBI Taxonomy" id="1992"/>
    <lineage>
        <taxon>Bacteria</taxon>
        <taxon>Bacillati</taxon>
        <taxon>Actinomycetota</taxon>
        <taxon>Actinomycetes</taxon>
        <taxon>Streptosporangiales</taxon>
        <taxon>Thermomonosporaceae</taxon>
        <taxon>Thermomonospora</taxon>
    </lineage>
</organism>
<sequence>MSAGTIHDIGYRHYDGRRLSRPYVLRSLYVHNLRAAWGLGRPARAKVMPFLLVAIMLLPAAGDVAVVAVSKEPSTLWRYSAYPVYLQVVIAIFLATQAPVLASRELRFHVVPLYFSRPVGQLDFVLAKLAAMTSALFLLMATPVTVLYVGGLVNKVPDSVDHALRYLGALVGVGLFAVVLAALGLVVAAFTPRRGFGVAAVIAVFMLSSAFVLIIQGIAEAETNFAFSGWMGLFTPFNLVDAVQVRLLGAEKTAVAVPPAPLGGPVALLVCLAVVLGSTAVLYRRFRKGADL</sequence>
<feature type="transmembrane region" description="Helical" evidence="1">
    <location>
        <begin position="124"/>
        <end position="149"/>
    </location>
</feature>
<keyword evidence="1" id="KW-0472">Membrane</keyword>
<proteinExistence type="predicted"/>
<feature type="transmembrane region" description="Helical" evidence="1">
    <location>
        <begin position="50"/>
        <end position="70"/>
    </location>
</feature>
<dbReference type="AlphaFoldDB" id="A0A1H5ZC66"/>
<dbReference type="EMBL" id="FNVO01000004">
    <property type="protein sequence ID" value="SEG33325.1"/>
    <property type="molecule type" value="Genomic_DNA"/>
</dbReference>
<keyword evidence="3" id="KW-1185">Reference proteome</keyword>
<dbReference type="RefSeq" id="WP_103937867.1">
    <property type="nucleotide sequence ID" value="NZ_FNVO01000004.1"/>
</dbReference>
<keyword evidence="1" id="KW-1133">Transmembrane helix</keyword>
<accession>A0A1H5ZC66</accession>
<keyword evidence="1" id="KW-0812">Transmembrane</keyword>
<dbReference type="Proteomes" id="UP000236723">
    <property type="component" value="Unassembled WGS sequence"/>
</dbReference>
<gene>
    <name evidence="2" type="ORF">SAMN04489712_104450</name>
</gene>
<evidence type="ECO:0000313" key="2">
    <source>
        <dbReference type="EMBL" id="SEG33325.1"/>
    </source>
</evidence>
<reference evidence="3" key="1">
    <citation type="submission" date="2016-10" db="EMBL/GenBank/DDBJ databases">
        <authorList>
            <person name="Varghese N."/>
            <person name="Submissions S."/>
        </authorList>
    </citation>
    <scope>NUCLEOTIDE SEQUENCE [LARGE SCALE GENOMIC DNA]</scope>
    <source>
        <strain evidence="3">DSM 43163</strain>
    </source>
</reference>
<evidence type="ECO:0000313" key="3">
    <source>
        <dbReference type="Proteomes" id="UP000236723"/>
    </source>
</evidence>
<feature type="transmembrane region" description="Helical" evidence="1">
    <location>
        <begin position="82"/>
        <end position="103"/>
    </location>
</feature>
<feature type="transmembrane region" description="Helical" evidence="1">
    <location>
        <begin position="197"/>
        <end position="219"/>
    </location>
</feature>
<evidence type="ECO:0000256" key="1">
    <source>
        <dbReference type="SAM" id="Phobius"/>
    </source>
</evidence>
<protein>
    <submittedName>
        <fullName evidence="2">ABC-2 type transport system permease protein</fullName>
    </submittedName>
</protein>
<name>A0A1H5ZC66_9ACTN</name>
<feature type="transmembrane region" description="Helical" evidence="1">
    <location>
        <begin position="262"/>
        <end position="283"/>
    </location>
</feature>